<evidence type="ECO:0000313" key="2">
    <source>
        <dbReference type="EMBL" id="KAK4021272.1"/>
    </source>
</evidence>
<comment type="caution">
    <text evidence="2">The sequence shown here is derived from an EMBL/GenBank/DDBJ whole genome shotgun (WGS) entry which is preliminary data.</text>
</comment>
<dbReference type="EMBL" id="JAOYFB010000036">
    <property type="protein sequence ID" value="KAK4021272.1"/>
    <property type="molecule type" value="Genomic_DNA"/>
</dbReference>
<evidence type="ECO:0000313" key="3">
    <source>
        <dbReference type="Proteomes" id="UP001234178"/>
    </source>
</evidence>
<organism evidence="2 3">
    <name type="scientific">Daphnia magna</name>
    <dbReference type="NCBI Taxonomy" id="35525"/>
    <lineage>
        <taxon>Eukaryota</taxon>
        <taxon>Metazoa</taxon>
        <taxon>Ecdysozoa</taxon>
        <taxon>Arthropoda</taxon>
        <taxon>Crustacea</taxon>
        <taxon>Branchiopoda</taxon>
        <taxon>Diplostraca</taxon>
        <taxon>Cladocera</taxon>
        <taxon>Anomopoda</taxon>
        <taxon>Daphniidae</taxon>
        <taxon>Daphnia</taxon>
    </lineage>
</organism>
<proteinExistence type="predicted"/>
<gene>
    <name evidence="2" type="ORF">OUZ56_003191</name>
</gene>
<feature type="compositionally biased region" description="Basic and acidic residues" evidence="1">
    <location>
        <begin position="17"/>
        <end position="27"/>
    </location>
</feature>
<name>A0ABR0A811_9CRUS</name>
<keyword evidence="3" id="KW-1185">Reference proteome</keyword>
<protein>
    <submittedName>
        <fullName evidence="2">Uncharacterized protein</fullName>
    </submittedName>
</protein>
<dbReference type="Proteomes" id="UP001234178">
    <property type="component" value="Unassembled WGS sequence"/>
</dbReference>
<sequence>MKSFSKGSSRRHSPGKRALDPTSDTKCRQIGCEVKSHAQLPVSPLPTWNDSSPPSGQQHNYPYRHSSLSGHGGFYVDTNSSKKISAIINMMFEMHQNSQCFQSLLENKLNYLIDKMDNLRAQDVAARIQDHAEYHTML</sequence>
<accession>A0ABR0A811</accession>
<evidence type="ECO:0000256" key="1">
    <source>
        <dbReference type="SAM" id="MobiDB-lite"/>
    </source>
</evidence>
<feature type="compositionally biased region" description="Polar residues" evidence="1">
    <location>
        <begin position="46"/>
        <end position="60"/>
    </location>
</feature>
<reference evidence="2 3" key="1">
    <citation type="journal article" date="2023" name="Nucleic Acids Res.">
        <title>The hologenome of Daphnia magna reveals possible DNA methylation and microbiome-mediated evolution of the host genome.</title>
        <authorList>
            <person name="Chaturvedi A."/>
            <person name="Li X."/>
            <person name="Dhandapani V."/>
            <person name="Marshall H."/>
            <person name="Kissane S."/>
            <person name="Cuenca-Cambronero M."/>
            <person name="Asole G."/>
            <person name="Calvet F."/>
            <person name="Ruiz-Romero M."/>
            <person name="Marangio P."/>
            <person name="Guigo R."/>
            <person name="Rago D."/>
            <person name="Mirbahai L."/>
            <person name="Eastwood N."/>
            <person name="Colbourne J.K."/>
            <person name="Zhou J."/>
            <person name="Mallon E."/>
            <person name="Orsini L."/>
        </authorList>
    </citation>
    <scope>NUCLEOTIDE SEQUENCE [LARGE SCALE GENOMIC DNA]</scope>
    <source>
        <strain evidence="2">LRV0_1</strain>
    </source>
</reference>
<feature type="region of interest" description="Disordered" evidence="1">
    <location>
        <begin position="1"/>
        <end position="65"/>
    </location>
</feature>